<evidence type="ECO:0000313" key="3">
    <source>
        <dbReference type="Proteomes" id="UP000219068"/>
    </source>
</evidence>
<dbReference type="EMBL" id="OBMM01000001">
    <property type="protein sequence ID" value="SOB95517.1"/>
    <property type="molecule type" value="Genomic_DNA"/>
</dbReference>
<keyword evidence="1" id="KW-0812">Transmembrane</keyword>
<gene>
    <name evidence="2" type="ORF">SAMN05428964_1011625</name>
</gene>
<sequence length="75" mass="7921">MRIINRTLSRRAAILLGSIPFALLIGAYAVASHLRRIDNPADKLLPSLGSMGDGGCDLAHGVRGRQTVGRLPAMA</sequence>
<evidence type="ECO:0000256" key="1">
    <source>
        <dbReference type="SAM" id="Phobius"/>
    </source>
</evidence>
<feature type="transmembrane region" description="Helical" evidence="1">
    <location>
        <begin position="12"/>
        <end position="31"/>
    </location>
</feature>
<accession>A0A285RTA8</accession>
<organism evidence="2 3">
    <name type="scientific">Thalassospira xiamenensis</name>
    <dbReference type="NCBI Taxonomy" id="220697"/>
    <lineage>
        <taxon>Bacteria</taxon>
        <taxon>Pseudomonadati</taxon>
        <taxon>Pseudomonadota</taxon>
        <taxon>Alphaproteobacteria</taxon>
        <taxon>Rhodospirillales</taxon>
        <taxon>Thalassospiraceae</taxon>
        <taxon>Thalassospira</taxon>
    </lineage>
</organism>
<dbReference type="AlphaFoldDB" id="A0A285RTA8"/>
<name>A0A285RTA8_9PROT</name>
<evidence type="ECO:0000313" key="2">
    <source>
        <dbReference type="EMBL" id="SOB95517.1"/>
    </source>
</evidence>
<dbReference type="RefSeq" id="WP_249278017.1">
    <property type="nucleotide sequence ID" value="NZ_OBMM01000001.1"/>
</dbReference>
<keyword evidence="1" id="KW-0472">Membrane</keyword>
<reference evidence="2 3" key="1">
    <citation type="submission" date="2017-08" db="EMBL/GenBank/DDBJ databases">
        <authorList>
            <person name="de Groot N.N."/>
        </authorList>
    </citation>
    <scope>NUCLEOTIDE SEQUENCE [LARGE SCALE GENOMIC DNA]</scope>
    <source>
        <strain evidence="2 3">USBA 78</strain>
    </source>
</reference>
<proteinExistence type="predicted"/>
<protein>
    <submittedName>
        <fullName evidence="2">NitT/TauT family transport system permease protein</fullName>
    </submittedName>
</protein>
<keyword evidence="1" id="KW-1133">Transmembrane helix</keyword>
<dbReference type="Proteomes" id="UP000219068">
    <property type="component" value="Unassembled WGS sequence"/>
</dbReference>